<dbReference type="InterPro" id="IPR005508">
    <property type="entry name" value="At2g31720-like"/>
</dbReference>
<comment type="subcellular location">
    <subcellularLocation>
        <location evidence="1">Nucleus</location>
    </subcellularLocation>
</comment>
<feature type="region of interest" description="Disordered" evidence="6">
    <location>
        <begin position="234"/>
        <end position="283"/>
    </location>
</feature>
<evidence type="ECO:0000313" key="8">
    <source>
        <dbReference type="EMBL" id="KAK8592911.1"/>
    </source>
</evidence>
<feature type="region of interest" description="Disordered" evidence="6">
    <location>
        <begin position="182"/>
        <end position="201"/>
    </location>
</feature>
<evidence type="ECO:0000256" key="1">
    <source>
        <dbReference type="ARBA" id="ARBA00004123"/>
    </source>
</evidence>
<accession>A0ABR2G1I9</accession>
<dbReference type="PANTHER" id="PTHR31541:SF60">
    <property type="entry name" value="TF-B3 DOMAIN-CONTAINING PROTEIN"/>
    <property type="match status" value="1"/>
</dbReference>
<dbReference type="InterPro" id="IPR015300">
    <property type="entry name" value="DNA-bd_pseudobarrel_sf"/>
</dbReference>
<sequence length="430" mass="48063">MGGSSEKCVGNFMDKHSDMVNDISEEINDVTPVIAKESGTSWAKVVVKEDEVGKVMDPNPCRAKMMEEMTCVGFSIDELDQRKDVEVDSDVEMVQETFSDGNKLSWANEVSRLNNRKHLGTKLEAEHETVVESEEFSCMDPSGKMNLPELQKNNRLLADAVEVAASREKGIEDAEDKLLKTENPENNKPFAFSGSDGEQPKTLTADESMMGEKVKVVRLFGVNMICTEESEVTCTNRPEASSKKPEERVDGGKRRFESGECSCSRAKKPRPKDTCGHAHEPVPDLPETFKEKIKGMEGSEVKFIIQKRLYSTDLSKHHGRLSVPLNKVKAEFLSSEEKKVLEGGSNQGIEALIIEPCLRGREVSLKRWEMKKQTGKPRSVVYAITRGWNSVVVDNQLKQGHLIQIWSFRANSKLCFALVNLHPSLGEEGR</sequence>
<dbReference type="PANTHER" id="PTHR31541">
    <property type="entry name" value="B3 DOMAIN PLANT PROTEIN-RELATED"/>
    <property type="match status" value="1"/>
</dbReference>
<evidence type="ECO:0000313" key="9">
    <source>
        <dbReference type="Proteomes" id="UP001472677"/>
    </source>
</evidence>
<name>A0ABR2G1I9_9ROSI</name>
<keyword evidence="3" id="KW-0238">DNA-binding</keyword>
<keyword evidence="2" id="KW-0805">Transcription regulation</keyword>
<dbReference type="EMBL" id="JBBPBM010000003">
    <property type="protein sequence ID" value="KAK8592911.1"/>
    <property type="molecule type" value="Genomic_DNA"/>
</dbReference>
<gene>
    <name evidence="8" type="ORF">V6N12_045004</name>
</gene>
<keyword evidence="9" id="KW-1185">Reference proteome</keyword>
<comment type="caution">
    <text evidence="8">The sequence shown here is derived from an EMBL/GenBank/DDBJ whole genome shotgun (WGS) entry which is preliminary data.</text>
</comment>
<evidence type="ECO:0000256" key="6">
    <source>
        <dbReference type="SAM" id="MobiDB-lite"/>
    </source>
</evidence>
<proteinExistence type="predicted"/>
<evidence type="ECO:0000256" key="5">
    <source>
        <dbReference type="ARBA" id="ARBA00023242"/>
    </source>
</evidence>
<evidence type="ECO:0000256" key="4">
    <source>
        <dbReference type="ARBA" id="ARBA00023163"/>
    </source>
</evidence>
<dbReference type="SUPFAM" id="SSF101936">
    <property type="entry name" value="DNA-binding pseudobarrel domain"/>
    <property type="match status" value="1"/>
</dbReference>
<organism evidence="8 9">
    <name type="scientific">Hibiscus sabdariffa</name>
    <name type="common">roselle</name>
    <dbReference type="NCBI Taxonomy" id="183260"/>
    <lineage>
        <taxon>Eukaryota</taxon>
        <taxon>Viridiplantae</taxon>
        <taxon>Streptophyta</taxon>
        <taxon>Embryophyta</taxon>
        <taxon>Tracheophyta</taxon>
        <taxon>Spermatophyta</taxon>
        <taxon>Magnoliopsida</taxon>
        <taxon>eudicotyledons</taxon>
        <taxon>Gunneridae</taxon>
        <taxon>Pentapetalae</taxon>
        <taxon>rosids</taxon>
        <taxon>malvids</taxon>
        <taxon>Malvales</taxon>
        <taxon>Malvaceae</taxon>
        <taxon>Malvoideae</taxon>
        <taxon>Hibiscus</taxon>
    </lineage>
</organism>
<keyword evidence="5" id="KW-0539">Nucleus</keyword>
<feature type="compositionally biased region" description="Basic and acidic residues" evidence="6">
    <location>
        <begin position="240"/>
        <end position="258"/>
    </location>
</feature>
<dbReference type="Proteomes" id="UP001472677">
    <property type="component" value="Unassembled WGS sequence"/>
</dbReference>
<protein>
    <recommendedName>
        <fullName evidence="7">TF-B3 domain-containing protein</fullName>
    </recommendedName>
</protein>
<feature type="compositionally biased region" description="Basic and acidic residues" evidence="6">
    <location>
        <begin position="271"/>
        <end position="283"/>
    </location>
</feature>
<evidence type="ECO:0000256" key="2">
    <source>
        <dbReference type="ARBA" id="ARBA00023015"/>
    </source>
</evidence>
<reference evidence="8 9" key="1">
    <citation type="journal article" date="2024" name="G3 (Bethesda)">
        <title>Genome assembly of Hibiscus sabdariffa L. provides insights into metabolisms of medicinal natural products.</title>
        <authorList>
            <person name="Kim T."/>
        </authorList>
    </citation>
    <scope>NUCLEOTIDE SEQUENCE [LARGE SCALE GENOMIC DNA]</scope>
    <source>
        <strain evidence="8">TK-2024</strain>
        <tissue evidence="8">Old leaves</tissue>
    </source>
</reference>
<evidence type="ECO:0000259" key="7">
    <source>
        <dbReference type="PROSITE" id="PS50863"/>
    </source>
</evidence>
<dbReference type="Pfam" id="PF03754">
    <property type="entry name" value="At2g31720-like"/>
    <property type="match status" value="1"/>
</dbReference>
<keyword evidence="4" id="KW-0804">Transcription</keyword>
<dbReference type="InterPro" id="IPR003340">
    <property type="entry name" value="B3_DNA-bd"/>
</dbReference>
<dbReference type="PROSITE" id="PS50863">
    <property type="entry name" value="B3"/>
    <property type="match status" value="1"/>
</dbReference>
<feature type="domain" description="TF-B3" evidence="7">
    <location>
        <begin position="366"/>
        <end position="422"/>
    </location>
</feature>
<dbReference type="Gene3D" id="2.40.330.10">
    <property type="entry name" value="DNA-binding pseudobarrel domain"/>
    <property type="match status" value="1"/>
</dbReference>
<evidence type="ECO:0000256" key="3">
    <source>
        <dbReference type="ARBA" id="ARBA00023125"/>
    </source>
</evidence>